<dbReference type="KEGG" id="ela:UCREL1_10600"/>
<dbReference type="InterPro" id="IPR035979">
    <property type="entry name" value="RBD_domain_sf"/>
</dbReference>
<dbReference type="OrthoDB" id="3508416at2759"/>
<dbReference type="HOGENOM" id="CLU_1214762_0_0_1"/>
<feature type="compositionally biased region" description="Polar residues" evidence="1">
    <location>
        <begin position="11"/>
        <end position="21"/>
    </location>
</feature>
<dbReference type="SUPFAM" id="SSF54928">
    <property type="entry name" value="RNA-binding domain, RBD"/>
    <property type="match status" value="1"/>
</dbReference>
<accession>M7SE35</accession>
<evidence type="ECO:0000313" key="3">
    <source>
        <dbReference type="EMBL" id="EMR62437.1"/>
    </source>
</evidence>
<dbReference type="InterPro" id="IPR000504">
    <property type="entry name" value="RRM_dom"/>
</dbReference>
<keyword evidence="4" id="KW-1185">Reference proteome</keyword>
<feature type="region of interest" description="Disordered" evidence="1">
    <location>
        <begin position="1"/>
        <end position="30"/>
    </location>
</feature>
<organism evidence="3 4">
    <name type="scientific">Eutypa lata (strain UCR-EL1)</name>
    <name type="common">Grapevine dieback disease fungus</name>
    <name type="synonym">Eutypa armeniacae</name>
    <dbReference type="NCBI Taxonomy" id="1287681"/>
    <lineage>
        <taxon>Eukaryota</taxon>
        <taxon>Fungi</taxon>
        <taxon>Dikarya</taxon>
        <taxon>Ascomycota</taxon>
        <taxon>Pezizomycotina</taxon>
        <taxon>Sordariomycetes</taxon>
        <taxon>Xylariomycetidae</taxon>
        <taxon>Xylariales</taxon>
        <taxon>Diatrypaceae</taxon>
        <taxon>Eutypa</taxon>
    </lineage>
</organism>
<evidence type="ECO:0000259" key="2">
    <source>
        <dbReference type="Pfam" id="PF00076"/>
    </source>
</evidence>
<sequence length="228" mass="25554">MSAMKKRDFFPSNTVTGTPHETASEGEAYKGDLKLKANKDEEVKDEENCRVYIKELRYNLTYRQLLEAIRNCGKVKACHINNSNPQNPLSSDAAITFFDRASAEALVRQAGTFRIPGSTVLPRIFWNRNKVGPEDDEGKSRVVRVNGNAQFVNEASLLAFFEVKFTFNLEKVVTVYSRAGMAQLDFFFSSWSAQAQSAKKALELEYPEVPGNLPGVQVHIRPDPCAPQ</sequence>
<evidence type="ECO:0000256" key="1">
    <source>
        <dbReference type="SAM" id="MobiDB-lite"/>
    </source>
</evidence>
<dbReference type="AlphaFoldDB" id="M7SE35"/>
<protein>
    <recommendedName>
        <fullName evidence="2">RRM domain-containing protein</fullName>
    </recommendedName>
</protein>
<dbReference type="GO" id="GO:0003723">
    <property type="term" value="F:RNA binding"/>
    <property type="evidence" value="ECO:0007669"/>
    <property type="project" value="InterPro"/>
</dbReference>
<dbReference type="Proteomes" id="UP000012174">
    <property type="component" value="Unassembled WGS sequence"/>
</dbReference>
<dbReference type="Pfam" id="PF00076">
    <property type="entry name" value="RRM_1"/>
    <property type="match status" value="1"/>
</dbReference>
<dbReference type="InterPro" id="IPR012677">
    <property type="entry name" value="Nucleotide-bd_a/b_plait_sf"/>
</dbReference>
<proteinExistence type="predicted"/>
<name>M7SE35_EUTLA</name>
<reference evidence="4" key="1">
    <citation type="journal article" date="2013" name="Genome Announc.">
        <title>Draft genome sequence of the grapevine dieback fungus Eutypa lata UCR-EL1.</title>
        <authorList>
            <person name="Blanco-Ulate B."/>
            <person name="Rolshausen P.E."/>
            <person name="Cantu D."/>
        </authorList>
    </citation>
    <scope>NUCLEOTIDE SEQUENCE [LARGE SCALE GENOMIC DNA]</scope>
    <source>
        <strain evidence="4">UCR-EL1</strain>
    </source>
</reference>
<feature type="domain" description="RRM" evidence="2">
    <location>
        <begin position="51"/>
        <end position="119"/>
    </location>
</feature>
<dbReference type="Gene3D" id="3.30.70.330">
    <property type="match status" value="1"/>
</dbReference>
<evidence type="ECO:0000313" key="4">
    <source>
        <dbReference type="Proteomes" id="UP000012174"/>
    </source>
</evidence>
<dbReference type="CDD" id="cd00590">
    <property type="entry name" value="RRM_SF"/>
    <property type="match status" value="1"/>
</dbReference>
<dbReference type="EMBL" id="KB707428">
    <property type="protein sequence ID" value="EMR62437.1"/>
    <property type="molecule type" value="Genomic_DNA"/>
</dbReference>
<gene>
    <name evidence="3" type="ORF">UCREL1_10600</name>
</gene>